<keyword evidence="3 7" id="KW-0812">Transmembrane</keyword>
<gene>
    <name evidence="8" type="ORF">IB285_02610</name>
</gene>
<feature type="transmembrane region" description="Helical" evidence="7">
    <location>
        <begin position="179"/>
        <end position="196"/>
    </location>
</feature>
<evidence type="ECO:0000256" key="3">
    <source>
        <dbReference type="ARBA" id="ARBA00022692"/>
    </source>
</evidence>
<keyword evidence="5 7" id="KW-0472">Membrane</keyword>
<accession>A0ABR8KRR7</accession>
<proteinExistence type="inferred from homology"/>
<feature type="compositionally biased region" description="Polar residues" evidence="6">
    <location>
        <begin position="378"/>
        <end position="390"/>
    </location>
</feature>
<evidence type="ECO:0000256" key="4">
    <source>
        <dbReference type="ARBA" id="ARBA00022989"/>
    </source>
</evidence>
<evidence type="ECO:0000256" key="5">
    <source>
        <dbReference type="ARBA" id="ARBA00023136"/>
    </source>
</evidence>
<sequence length="397" mass="40881">MTTTCDLAAQDMGTGVAAALTAVDCIASQVSEQAFSRLFGSDGQLALALTLMLVLYVAFFGISLMLGRSNLSIRALVPKLMTLGLVLTFATSFAAFSSIFYNIFIGGPDQIAGILTGTSGSATATFAQKLDIVFIAVQDASGGATDISTFSPEGMMWLGALLLLLGTVGLLVTARIGLALLLAVGPIFVVLALFNGTRGLFTGWLKGVTMLALAPLFAVLGGSIMLEMAVPILASLVAVPGQIDQQAAMAFFLVGAVHVALMLMALKVASTMVSNWQVFGLVPTKEARMETPRPAAAPAVAAPVQSRTTQTIPSSGQTARARTEVAAQATIVAANDAGSANGTSIRETKVFATSSGGGQTAPLTPAGSRTRGIGNRFRSPSQRDGAAQTQRKSENIE</sequence>
<organism evidence="8 9">
    <name type="scientific">Erythrobacter rubeus</name>
    <dbReference type="NCBI Taxonomy" id="2760803"/>
    <lineage>
        <taxon>Bacteria</taxon>
        <taxon>Pseudomonadati</taxon>
        <taxon>Pseudomonadota</taxon>
        <taxon>Alphaproteobacteria</taxon>
        <taxon>Sphingomonadales</taxon>
        <taxon>Erythrobacteraceae</taxon>
        <taxon>Erythrobacter/Porphyrobacter group</taxon>
        <taxon>Erythrobacter</taxon>
    </lineage>
</organism>
<evidence type="ECO:0000256" key="2">
    <source>
        <dbReference type="ARBA" id="ARBA00007802"/>
    </source>
</evidence>
<reference evidence="8 9" key="1">
    <citation type="submission" date="2020-09" db="EMBL/GenBank/DDBJ databases">
        <authorList>
            <person name="Yoon J.-W."/>
        </authorList>
    </citation>
    <scope>NUCLEOTIDE SEQUENCE [LARGE SCALE GENOMIC DNA]</scope>
    <source>
        <strain evidence="8 9">KMU-140</strain>
    </source>
</reference>
<dbReference type="InterPro" id="IPR007688">
    <property type="entry name" value="Conjugal_tfr_TrbL/VirB6"/>
</dbReference>
<evidence type="ECO:0000256" key="6">
    <source>
        <dbReference type="SAM" id="MobiDB-lite"/>
    </source>
</evidence>
<feature type="transmembrane region" description="Helical" evidence="7">
    <location>
        <begin position="247"/>
        <end position="266"/>
    </location>
</feature>
<feature type="transmembrane region" description="Helical" evidence="7">
    <location>
        <begin position="154"/>
        <end position="172"/>
    </location>
</feature>
<keyword evidence="9" id="KW-1185">Reference proteome</keyword>
<feature type="region of interest" description="Disordered" evidence="6">
    <location>
        <begin position="297"/>
        <end position="319"/>
    </location>
</feature>
<dbReference type="Pfam" id="PF04610">
    <property type="entry name" value="TrbL"/>
    <property type="match status" value="1"/>
</dbReference>
<dbReference type="RefSeq" id="WP_190786712.1">
    <property type="nucleotide sequence ID" value="NZ_JACXLC010000001.1"/>
</dbReference>
<keyword evidence="4 7" id="KW-1133">Transmembrane helix</keyword>
<evidence type="ECO:0000256" key="1">
    <source>
        <dbReference type="ARBA" id="ARBA00004141"/>
    </source>
</evidence>
<dbReference type="EMBL" id="JACXLC010000001">
    <property type="protein sequence ID" value="MBD2841144.1"/>
    <property type="molecule type" value="Genomic_DNA"/>
</dbReference>
<feature type="transmembrane region" description="Helical" evidence="7">
    <location>
        <begin position="80"/>
        <end position="104"/>
    </location>
</feature>
<feature type="region of interest" description="Disordered" evidence="6">
    <location>
        <begin position="352"/>
        <end position="397"/>
    </location>
</feature>
<comment type="caution">
    <text evidence="8">The sequence shown here is derived from an EMBL/GenBank/DDBJ whole genome shotgun (WGS) entry which is preliminary data.</text>
</comment>
<feature type="transmembrane region" description="Helical" evidence="7">
    <location>
        <begin position="45"/>
        <end position="68"/>
    </location>
</feature>
<name>A0ABR8KRR7_9SPHN</name>
<dbReference type="Proteomes" id="UP000635384">
    <property type="component" value="Unassembled WGS sequence"/>
</dbReference>
<evidence type="ECO:0000256" key="7">
    <source>
        <dbReference type="SAM" id="Phobius"/>
    </source>
</evidence>
<feature type="compositionally biased region" description="Polar residues" evidence="6">
    <location>
        <begin position="305"/>
        <end position="319"/>
    </location>
</feature>
<evidence type="ECO:0000313" key="9">
    <source>
        <dbReference type="Proteomes" id="UP000635384"/>
    </source>
</evidence>
<protein>
    <submittedName>
        <fullName evidence="8">Type IV secretion system protein</fullName>
    </submittedName>
</protein>
<comment type="similarity">
    <text evidence="2">Belongs to the TrbL/VirB6 family.</text>
</comment>
<evidence type="ECO:0000313" key="8">
    <source>
        <dbReference type="EMBL" id="MBD2841144.1"/>
    </source>
</evidence>
<feature type="transmembrane region" description="Helical" evidence="7">
    <location>
        <begin position="216"/>
        <end position="240"/>
    </location>
</feature>
<comment type="subcellular location">
    <subcellularLocation>
        <location evidence="1">Membrane</location>
        <topology evidence="1">Multi-pass membrane protein</topology>
    </subcellularLocation>
</comment>